<dbReference type="RefSeq" id="WP_271089671.1">
    <property type="nucleotide sequence ID" value="NZ_JAPJZH010000006.1"/>
</dbReference>
<proteinExistence type="predicted"/>
<dbReference type="PROSITE" id="PS50943">
    <property type="entry name" value="HTH_CROC1"/>
    <property type="match status" value="1"/>
</dbReference>
<evidence type="ECO:0000313" key="3">
    <source>
        <dbReference type="Proteomes" id="UP001148313"/>
    </source>
</evidence>
<dbReference type="CDD" id="cd00093">
    <property type="entry name" value="HTH_XRE"/>
    <property type="match status" value="1"/>
</dbReference>
<keyword evidence="3" id="KW-1185">Reference proteome</keyword>
<reference evidence="2" key="1">
    <citation type="submission" date="2022-11" db="EMBL/GenBank/DDBJ databases">
        <title>Hoeflea poritis sp. nov., isolated from scleractinian coral Porites lutea.</title>
        <authorList>
            <person name="Zhang G."/>
            <person name="Wei Q."/>
            <person name="Cai L."/>
        </authorList>
    </citation>
    <scope>NUCLEOTIDE SEQUENCE</scope>
    <source>
        <strain evidence="2">E7-10</strain>
    </source>
</reference>
<dbReference type="InterPro" id="IPR010982">
    <property type="entry name" value="Lambda_DNA-bd_dom_sf"/>
</dbReference>
<name>A0ABT4VPM2_9HYPH</name>
<dbReference type="Gene3D" id="1.10.260.40">
    <property type="entry name" value="lambda repressor-like DNA-binding domains"/>
    <property type="match status" value="1"/>
</dbReference>
<organism evidence="2 3">
    <name type="scientific">Hoeflea poritis</name>
    <dbReference type="NCBI Taxonomy" id="2993659"/>
    <lineage>
        <taxon>Bacteria</taxon>
        <taxon>Pseudomonadati</taxon>
        <taxon>Pseudomonadota</taxon>
        <taxon>Alphaproteobacteria</taxon>
        <taxon>Hyphomicrobiales</taxon>
        <taxon>Rhizobiaceae</taxon>
        <taxon>Hoeflea</taxon>
    </lineage>
</organism>
<dbReference type="SUPFAM" id="SSF47413">
    <property type="entry name" value="lambda repressor-like DNA-binding domains"/>
    <property type="match status" value="1"/>
</dbReference>
<comment type="caution">
    <text evidence="2">The sequence shown here is derived from an EMBL/GenBank/DDBJ whole genome shotgun (WGS) entry which is preliminary data.</text>
</comment>
<evidence type="ECO:0000313" key="2">
    <source>
        <dbReference type="EMBL" id="MDA4845963.1"/>
    </source>
</evidence>
<dbReference type="EMBL" id="JAPJZH010000006">
    <property type="protein sequence ID" value="MDA4845963.1"/>
    <property type="molecule type" value="Genomic_DNA"/>
</dbReference>
<dbReference type="Proteomes" id="UP001148313">
    <property type="component" value="Unassembled WGS sequence"/>
</dbReference>
<sequence>MNTMNERLKFARRNAGFRFAKTAAERMGMKTTTYFSHENGQNKFDRSWANRYAEAFGCDPVWLLTGKGEPPTPGENDMNDAPITDTDANAGGIDFELMEQAIRAADLTITGYGGEVSLEKRDRLIKLHYANLLKLRSLNVVVNG</sequence>
<gene>
    <name evidence="2" type="ORF">OOZ53_11425</name>
</gene>
<dbReference type="Pfam" id="PF12844">
    <property type="entry name" value="HTH_19"/>
    <property type="match status" value="1"/>
</dbReference>
<dbReference type="InterPro" id="IPR001387">
    <property type="entry name" value="Cro/C1-type_HTH"/>
</dbReference>
<evidence type="ECO:0000259" key="1">
    <source>
        <dbReference type="PROSITE" id="PS50943"/>
    </source>
</evidence>
<accession>A0ABT4VPM2</accession>
<protein>
    <submittedName>
        <fullName evidence="2">Helix-turn-helix transcriptional regulator</fullName>
    </submittedName>
</protein>
<feature type="domain" description="HTH cro/C1-type" evidence="1">
    <location>
        <begin position="24"/>
        <end position="63"/>
    </location>
</feature>